<evidence type="ECO:0000313" key="2">
    <source>
        <dbReference type="Proteomes" id="UP000198977"/>
    </source>
</evidence>
<keyword evidence="2" id="KW-1185">Reference proteome</keyword>
<organism evidence="1 2">
    <name type="scientific">Sulfitobacter brevis</name>
    <dbReference type="NCBI Taxonomy" id="74348"/>
    <lineage>
        <taxon>Bacteria</taxon>
        <taxon>Pseudomonadati</taxon>
        <taxon>Pseudomonadota</taxon>
        <taxon>Alphaproteobacteria</taxon>
        <taxon>Rhodobacterales</taxon>
        <taxon>Roseobacteraceae</taxon>
        <taxon>Sulfitobacter</taxon>
    </lineage>
</organism>
<dbReference type="STRING" id="74348.SAMN04488523_104178"/>
<protein>
    <submittedName>
        <fullName evidence="1">Uncharacterized protein</fullName>
    </submittedName>
</protein>
<gene>
    <name evidence="1" type="ORF">SAMN04488523_104178</name>
</gene>
<name>A0A1I1WY24_9RHOB</name>
<dbReference type="EMBL" id="FOMW01000004">
    <property type="protein sequence ID" value="SFD99881.1"/>
    <property type="molecule type" value="Genomic_DNA"/>
</dbReference>
<proteinExistence type="predicted"/>
<dbReference type="Proteomes" id="UP000198977">
    <property type="component" value="Unassembled WGS sequence"/>
</dbReference>
<dbReference type="AlphaFoldDB" id="A0A1I1WY24"/>
<dbReference type="OrthoDB" id="7659348at2"/>
<sequence>MRNDWIMDVLADLRVFAVSNDLPKLAEQLDDTAIIALTEIAAAEKRKAGDTYGYTAEKGINSGVA</sequence>
<evidence type="ECO:0000313" key="1">
    <source>
        <dbReference type="EMBL" id="SFD99881.1"/>
    </source>
</evidence>
<reference evidence="1 2" key="1">
    <citation type="submission" date="2016-10" db="EMBL/GenBank/DDBJ databases">
        <authorList>
            <person name="de Groot N.N."/>
        </authorList>
    </citation>
    <scope>NUCLEOTIDE SEQUENCE [LARGE SCALE GENOMIC DNA]</scope>
    <source>
        <strain evidence="1 2">DSM 11443</strain>
    </source>
</reference>
<accession>A0A1I1WY24</accession>